<protein>
    <recommendedName>
        <fullName evidence="2">G domain-containing protein</fullName>
    </recommendedName>
</protein>
<dbReference type="SUPFAM" id="SSF52540">
    <property type="entry name" value="P-loop containing nucleoside triphosphate hydrolases"/>
    <property type="match status" value="1"/>
</dbReference>
<dbReference type="EMBL" id="MU155144">
    <property type="protein sequence ID" value="KAF9484404.1"/>
    <property type="molecule type" value="Genomic_DNA"/>
</dbReference>
<dbReference type="OrthoDB" id="8954335at2759"/>
<dbReference type="AlphaFoldDB" id="A0A9P6D5D0"/>
<keyword evidence="4" id="KW-1185">Reference proteome</keyword>
<evidence type="ECO:0000313" key="4">
    <source>
        <dbReference type="Proteomes" id="UP000807469"/>
    </source>
</evidence>
<dbReference type="Gene3D" id="3.40.50.300">
    <property type="entry name" value="P-loop containing nucleotide triphosphate hydrolases"/>
    <property type="match status" value="1"/>
</dbReference>
<name>A0A9P6D5D0_9AGAR</name>
<organism evidence="3 4">
    <name type="scientific">Pholiota conissans</name>
    <dbReference type="NCBI Taxonomy" id="109636"/>
    <lineage>
        <taxon>Eukaryota</taxon>
        <taxon>Fungi</taxon>
        <taxon>Dikarya</taxon>
        <taxon>Basidiomycota</taxon>
        <taxon>Agaricomycotina</taxon>
        <taxon>Agaricomycetes</taxon>
        <taxon>Agaricomycetidae</taxon>
        <taxon>Agaricales</taxon>
        <taxon>Agaricineae</taxon>
        <taxon>Strophariaceae</taxon>
        <taxon>Pholiota</taxon>
    </lineage>
</organism>
<evidence type="ECO:0000313" key="3">
    <source>
        <dbReference type="EMBL" id="KAF9484404.1"/>
    </source>
</evidence>
<feature type="coiled-coil region" evidence="1">
    <location>
        <begin position="264"/>
        <end position="291"/>
    </location>
</feature>
<dbReference type="Proteomes" id="UP000807469">
    <property type="component" value="Unassembled WGS sequence"/>
</dbReference>
<feature type="domain" description="G" evidence="2">
    <location>
        <begin position="43"/>
        <end position="148"/>
    </location>
</feature>
<dbReference type="InterPro" id="IPR006073">
    <property type="entry name" value="GTP-bd"/>
</dbReference>
<sequence>MPIKSNALRSAKKRQKDEKFLQALAPNNKNEFKAHPSDVIIPVMGPTGVGKSTFINNIVGHRKVKVGHNLGSQTMELEPVVIPFDQQSGFSNPYGSKDGRLVLVDTPGFDGTYLDDAEILERISVWLAKSYHKEAKLGGVIYLHDITQTRMLGTTRKDLDMFRKLIGKDALRSVVLGTMKWTLLAPNVGLDRQKQLEEQFWKEMIQAGSKIEKVDSDDVPRKLVREVLLRLKNKKLADQFLTIQDELVNKHKFVPETEAGQTLKYSLKEIIEQQRKRAQRLREQTLESNDRTTAQEFDQGMQTVESLLATAKKLKVPLTKRLMRFFL</sequence>
<comment type="caution">
    <text evidence="3">The sequence shown here is derived from an EMBL/GenBank/DDBJ whole genome shotgun (WGS) entry which is preliminary data.</text>
</comment>
<accession>A0A9P6D5D0</accession>
<evidence type="ECO:0000256" key="1">
    <source>
        <dbReference type="SAM" id="Coils"/>
    </source>
</evidence>
<reference evidence="3" key="1">
    <citation type="submission" date="2020-11" db="EMBL/GenBank/DDBJ databases">
        <authorList>
            <consortium name="DOE Joint Genome Institute"/>
            <person name="Ahrendt S."/>
            <person name="Riley R."/>
            <person name="Andreopoulos W."/>
            <person name="Labutti K."/>
            <person name="Pangilinan J."/>
            <person name="Ruiz-Duenas F.J."/>
            <person name="Barrasa J.M."/>
            <person name="Sanchez-Garcia M."/>
            <person name="Camarero S."/>
            <person name="Miyauchi S."/>
            <person name="Serrano A."/>
            <person name="Linde D."/>
            <person name="Babiker R."/>
            <person name="Drula E."/>
            <person name="Ayuso-Fernandez I."/>
            <person name="Pacheco R."/>
            <person name="Padilla G."/>
            <person name="Ferreira P."/>
            <person name="Barriuso J."/>
            <person name="Kellner H."/>
            <person name="Castanera R."/>
            <person name="Alfaro M."/>
            <person name="Ramirez L."/>
            <person name="Pisabarro A.G."/>
            <person name="Kuo A."/>
            <person name="Tritt A."/>
            <person name="Lipzen A."/>
            <person name="He G."/>
            <person name="Yan M."/>
            <person name="Ng V."/>
            <person name="Cullen D."/>
            <person name="Martin F."/>
            <person name="Rosso M.-N."/>
            <person name="Henrissat B."/>
            <person name="Hibbett D."/>
            <person name="Martinez A.T."/>
            <person name="Grigoriev I.V."/>
        </authorList>
    </citation>
    <scope>NUCLEOTIDE SEQUENCE</scope>
    <source>
        <strain evidence="3">CIRM-BRFM 674</strain>
    </source>
</reference>
<keyword evidence="1" id="KW-0175">Coiled coil</keyword>
<dbReference type="Pfam" id="PF01926">
    <property type="entry name" value="MMR_HSR1"/>
    <property type="match status" value="1"/>
</dbReference>
<evidence type="ECO:0000259" key="2">
    <source>
        <dbReference type="Pfam" id="PF01926"/>
    </source>
</evidence>
<proteinExistence type="predicted"/>
<gene>
    <name evidence="3" type="ORF">BDN70DRAFT_872700</name>
</gene>
<dbReference type="CDD" id="cd00882">
    <property type="entry name" value="Ras_like_GTPase"/>
    <property type="match status" value="1"/>
</dbReference>
<dbReference type="InterPro" id="IPR027417">
    <property type="entry name" value="P-loop_NTPase"/>
</dbReference>
<dbReference type="GO" id="GO:0005525">
    <property type="term" value="F:GTP binding"/>
    <property type="evidence" value="ECO:0007669"/>
    <property type="project" value="InterPro"/>
</dbReference>